<evidence type="ECO:0000313" key="2">
    <source>
        <dbReference type="Proteomes" id="UP000003178"/>
    </source>
</evidence>
<accession>B6FWB2</accession>
<reference evidence="1 2" key="2">
    <citation type="submission" date="2008-10" db="EMBL/GenBank/DDBJ databases">
        <title>Draft genome sequence of Clostridium hiranonis (DSM 13275).</title>
        <authorList>
            <person name="Sudarsanam P."/>
            <person name="Ley R."/>
            <person name="Guruge J."/>
            <person name="Turnbaugh P.J."/>
            <person name="Mahowald M."/>
            <person name="Liep D."/>
            <person name="Gordon J."/>
        </authorList>
    </citation>
    <scope>NUCLEOTIDE SEQUENCE [LARGE SCALE GENOMIC DNA]</scope>
    <source>
        <strain evidence="1 2">DSM 13275</strain>
    </source>
</reference>
<dbReference type="eggNOG" id="ENOG5032Y6H">
    <property type="taxonomic scope" value="Bacteria"/>
</dbReference>
<dbReference type="AlphaFoldDB" id="B6FWB2"/>
<keyword evidence="2" id="KW-1185">Reference proteome</keyword>
<gene>
    <name evidence="1" type="ORF">CLOHIR_00161</name>
</gene>
<dbReference type="HOGENOM" id="CLU_132073_0_0_9"/>
<name>B6FWB2_PEPHT</name>
<proteinExistence type="predicted"/>
<organism evidence="1 2">
    <name type="scientific">Peptacetobacter hiranonis (strain DSM 13275 / JCM 10541 / KCTC 15199 / TO-931)</name>
    <name type="common">Clostridium hiranonis</name>
    <dbReference type="NCBI Taxonomy" id="500633"/>
    <lineage>
        <taxon>Bacteria</taxon>
        <taxon>Bacillati</taxon>
        <taxon>Bacillota</taxon>
        <taxon>Clostridia</taxon>
        <taxon>Peptostreptococcales</taxon>
        <taxon>Peptostreptococcaceae</taxon>
        <taxon>Peptacetobacter</taxon>
    </lineage>
</organism>
<protein>
    <recommendedName>
        <fullName evidence="3">Glycine reductase</fullName>
    </recommendedName>
</protein>
<reference evidence="1 2" key="1">
    <citation type="submission" date="2008-09" db="EMBL/GenBank/DDBJ databases">
        <authorList>
            <person name="Fulton L."/>
            <person name="Clifton S."/>
            <person name="Fulton B."/>
            <person name="Xu J."/>
            <person name="Minx P."/>
            <person name="Pepin K.H."/>
            <person name="Johnson M."/>
            <person name="Thiruvilangam P."/>
            <person name="Bhonagiri V."/>
            <person name="Nash W.E."/>
            <person name="Mardis E.R."/>
            <person name="Wilson R.K."/>
        </authorList>
    </citation>
    <scope>NUCLEOTIDE SEQUENCE [LARGE SCALE GENOMIC DNA]</scope>
    <source>
        <strain evidence="1 2">DSM 13275</strain>
    </source>
</reference>
<dbReference type="NCBIfam" id="NF038093">
    <property type="entry name" value="GrdX"/>
    <property type="match status" value="1"/>
</dbReference>
<evidence type="ECO:0000313" key="1">
    <source>
        <dbReference type="EMBL" id="EEA86182.1"/>
    </source>
</evidence>
<dbReference type="InterPro" id="IPR047735">
    <property type="entry name" value="GrdX-like"/>
</dbReference>
<comment type="caution">
    <text evidence="1">The sequence shown here is derived from an EMBL/GenBank/DDBJ whole genome shotgun (WGS) entry which is preliminary data.</text>
</comment>
<dbReference type="Proteomes" id="UP000003178">
    <property type="component" value="Unassembled WGS sequence"/>
</dbReference>
<evidence type="ECO:0008006" key="3">
    <source>
        <dbReference type="Google" id="ProtNLM"/>
    </source>
</evidence>
<dbReference type="STRING" id="500633.CLOHIR_00161"/>
<dbReference type="EMBL" id="ABWP01000007">
    <property type="protein sequence ID" value="EEA86182.1"/>
    <property type="molecule type" value="Genomic_DNA"/>
</dbReference>
<sequence length="130" mass="15061">MKESVKMFIVTNNSKIKESFPEKDVRLIDTSYIGVLEECRKYIHKGSKLLSHPLYGSVKPNETPYRTVIMAEGDGLDYQSVELIEDAINTASKFQNDKKTPNWIESVMDDFRVIDLDIMTNTISRIQYEY</sequence>